<evidence type="ECO:0000313" key="1">
    <source>
        <dbReference type="EMBL" id="KAK0588132.1"/>
    </source>
</evidence>
<gene>
    <name evidence="1" type="ORF">LWI29_034814</name>
</gene>
<keyword evidence="2" id="KW-1185">Reference proteome</keyword>
<comment type="caution">
    <text evidence="1">The sequence shown here is derived from an EMBL/GenBank/DDBJ whole genome shotgun (WGS) entry which is preliminary data.</text>
</comment>
<dbReference type="AlphaFoldDB" id="A0AA39VPU7"/>
<dbReference type="EMBL" id="JAUESC010000382">
    <property type="protein sequence ID" value="KAK0588132.1"/>
    <property type="molecule type" value="Genomic_DNA"/>
</dbReference>
<accession>A0AA39VPU7</accession>
<protein>
    <submittedName>
        <fullName evidence="1">Uncharacterized protein</fullName>
    </submittedName>
</protein>
<name>A0AA39VPU7_ACESA</name>
<reference evidence="1" key="2">
    <citation type="submission" date="2023-06" db="EMBL/GenBank/DDBJ databases">
        <authorList>
            <person name="Swenson N.G."/>
            <person name="Wegrzyn J.L."/>
            <person name="Mcevoy S.L."/>
        </authorList>
    </citation>
    <scope>NUCLEOTIDE SEQUENCE</scope>
    <source>
        <strain evidence="1">NS2018</strain>
        <tissue evidence="1">Leaf</tissue>
    </source>
</reference>
<reference evidence="1" key="1">
    <citation type="journal article" date="2022" name="Plant J.">
        <title>Strategies of tolerance reflected in two North American maple genomes.</title>
        <authorList>
            <person name="McEvoy S.L."/>
            <person name="Sezen U.U."/>
            <person name="Trouern-Trend A."/>
            <person name="McMahon S.M."/>
            <person name="Schaberg P.G."/>
            <person name="Yang J."/>
            <person name="Wegrzyn J.L."/>
            <person name="Swenson N.G."/>
        </authorList>
    </citation>
    <scope>NUCLEOTIDE SEQUENCE</scope>
    <source>
        <strain evidence="1">NS2018</strain>
    </source>
</reference>
<sequence length="114" mass="12236">MHFPSSQISPNSNEECELEDTFINNGVHVNNIEDIDELELPSGLGVAKAKGFDNLEVNLVVVVPSSLHIVAIVTARHCRRRSTSVSSLHGVVAPPPGLVAVDAARHRPPQDELG</sequence>
<proteinExistence type="predicted"/>
<dbReference type="Proteomes" id="UP001168877">
    <property type="component" value="Unassembled WGS sequence"/>
</dbReference>
<evidence type="ECO:0000313" key="2">
    <source>
        <dbReference type="Proteomes" id="UP001168877"/>
    </source>
</evidence>
<organism evidence="1 2">
    <name type="scientific">Acer saccharum</name>
    <name type="common">Sugar maple</name>
    <dbReference type="NCBI Taxonomy" id="4024"/>
    <lineage>
        <taxon>Eukaryota</taxon>
        <taxon>Viridiplantae</taxon>
        <taxon>Streptophyta</taxon>
        <taxon>Embryophyta</taxon>
        <taxon>Tracheophyta</taxon>
        <taxon>Spermatophyta</taxon>
        <taxon>Magnoliopsida</taxon>
        <taxon>eudicotyledons</taxon>
        <taxon>Gunneridae</taxon>
        <taxon>Pentapetalae</taxon>
        <taxon>rosids</taxon>
        <taxon>malvids</taxon>
        <taxon>Sapindales</taxon>
        <taxon>Sapindaceae</taxon>
        <taxon>Hippocastanoideae</taxon>
        <taxon>Acereae</taxon>
        <taxon>Acer</taxon>
    </lineage>
</organism>